<evidence type="ECO:0000256" key="1">
    <source>
        <dbReference type="SAM" id="MobiDB-lite"/>
    </source>
</evidence>
<organism evidence="2">
    <name type="scientific">Hemiselmis tepida</name>
    <dbReference type="NCBI Taxonomy" id="464990"/>
    <lineage>
        <taxon>Eukaryota</taxon>
        <taxon>Cryptophyceae</taxon>
        <taxon>Cryptomonadales</taxon>
        <taxon>Hemiselmidaceae</taxon>
        <taxon>Hemiselmis</taxon>
    </lineage>
</organism>
<feature type="region of interest" description="Disordered" evidence="1">
    <location>
        <begin position="1"/>
        <end position="46"/>
    </location>
</feature>
<dbReference type="EMBL" id="HBFN01022299">
    <property type="protein sequence ID" value="CAD8799353.1"/>
    <property type="molecule type" value="Transcribed_RNA"/>
</dbReference>
<name>A0A7S0W3A3_9CRYP</name>
<proteinExistence type="predicted"/>
<protein>
    <submittedName>
        <fullName evidence="2">Uncharacterized protein</fullName>
    </submittedName>
</protein>
<reference evidence="2" key="1">
    <citation type="submission" date="2021-01" db="EMBL/GenBank/DDBJ databases">
        <authorList>
            <person name="Corre E."/>
            <person name="Pelletier E."/>
            <person name="Niang G."/>
            <person name="Scheremetjew M."/>
            <person name="Finn R."/>
            <person name="Kale V."/>
            <person name="Holt S."/>
            <person name="Cochrane G."/>
            <person name="Meng A."/>
            <person name="Brown T."/>
            <person name="Cohen L."/>
        </authorList>
    </citation>
    <scope>NUCLEOTIDE SEQUENCE</scope>
    <source>
        <strain evidence="2">CCMP443</strain>
    </source>
</reference>
<dbReference type="AlphaFoldDB" id="A0A7S0W3A3"/>
<accession>A0A7S0W3A3</accession>
<feature type="compositionally biased region" description="Low complexity" evidence="1">
    <location>
        <begin position="166"/>
        <end position="178"/>
    </location>
</feature>
<gene>
    <name evidence="2" type="ORF">HTEP1355_LOCUS12994</name>
</gene>
<feature type="region of interest" description="Disordered" evidence="1">
    <location>
        <begin position="147"/>
        <end position="212"/>
    </location>
</feature>
<evidence type="ECO:0000313" key="2">
    <source>
        <dbReference type="EMBL" id="CAD8799353.1"/>
    </source>
</evidence>
<feature type="compositionally biased region" description="Polar residues" evidence="1">
    <location>
        <begin position="179"/>
        <end position="193"/>
    </location>
</feature>
<sequence length="296" mass="31226">MGCGSSTALREVHGSQDAKTPSANIQRAPEKSSATSDGAGQAHPLPLAAGRQGLVGEEPTKLRCWSHRTHQWDDDEVHSLLLGSFPKGHSTRSSEFAEAIAALSAMPEGASAQVRHRTASSSESETMAWAAASVLRIQRAARRFLRARKTSQEAAQAQRLQPPPTGAGEAGPPGAAHGQTSGASTEPRPNNTLEEPGQLSRAPTDKAIDPSGIDTKVNAVLGKAMAGLEIAVGAPAEEEADLDVACGSDREWPGIVYFRREAELRGPMGDPRSPVKLTDSMRRWSGVAYYHIGAEG</sequence>